<dbReference type="RefSeq" id="WP_013505230.1">
    <property type="nucleotide sequence ID" value="NC_014836.1"/>
</dbReference>
<dbReference type="InParanoid" id="E6W110"/>
<dbReference type="FunCoup" id="E6W110">
    <property type="interactions" value="156"/>
</dbReference>
<dbReference type="SUPFAM" id="SSF55804">
    <property type="entry name" value="Phoshotransferase/anion transport protein"/>
    <property type="match status" value="1"/>
</dbReference>
<dbReference type="PROSITE" id="PS00372">
    <property type="entry name" value="PTS_EIIA_TYPE_2_HIS"/>
    <property type="match status" value="1"/>
</dbReference>
<dbReference type="PROSITE" id="PS51094">
    <property type="entry name" value="PTS_EIIA_TYPE_2"/>
    <property type="match status" value="1"/>
</dbReference>
<dbReference type="InterPro" id="IPR016152">
    <property type="entry name" value="PTrfase/Anion_transptr"/>
</dbReference>
<gene>
    <name evidence="2" type="ordered locus">Selin_0594</name>
</gene>
<evidence type="ECO:0000259" key="1">
    <source>
        <dbReference type="PROSITE" id="PS51094"/>
    </source>
</evidence>
<keyword evidence="2" id="KW-0670">Pyruvate</keyword>
<dbReference type="KEGG" id="din:Selin_0594"/>
<keyword evidence="2" id="KW-0808">Transferase</keyword>
<evidence type="ECO:0000313" key="3">
    <source>
        <dbReference type="Proteomes" id="UP000002572"/>
    </source>
</evidence>
<dbReference type="HOGENOM" id="CLU_072531_5_2_0"/>
<sequence length="154" mass="17063">MSHIPFLQQEHICTAVDATTRDELLRVAAQKINSVCADLSAQTLFQALWEREELGSTALGSQVAIPHCKIEGLDQIRLFVFTSARGIDFGSPDGQPTSLFFVILSPPQRVSEHLQVLARIARLTRSDGFVSDALAASDPVRILQCIEQYWERLG</sequence>
<dbReference type="Pfam" id="PF00359">
    <property type="entry name" value="PTS_EIIA_2"/>
    <property type="match status" value="1"/>
</dbReference>
<dbReference type="GO" id="GO:0030295">
    <property type="term" value="F:protein kinase activator activity"/>
    <property type="evidence" value="ECO:0007669"/>
    <property type="project" value="TreeGrafter"/>
</dbReference>
<dbReference type="PANTHER" id="PTHR47738">
    <property type="entry name" value="PTS SYSTEM FRUCTOSE-LIKE EIIA COMPONENT-RELATED"/>
    <property type="match status" value="1"/>
</dbReference>
<evidence type="ECO:0000313" key="2">
    <source>
        <dbReference type="EMBL" id="ADU65342.1"/>
    </source>
</evidence>
<proteinExistence type="predicted"/>
<dbReference type="InterPro" id="IPR051541">
    <property type="entry name" value="PTS_SugarTrans_NitroReg"/>
</dbReference>
<dbReference type="eggNOG" id="COG1762">
    <property type="taxonomic scope" value="Bacteria"/>
</dbReference>
<keyword evidence="3" id="KW-1185">Reference proteome</keyword>
<dbReference type="GO" id="GO:0016740">
    <property type="term" value="F:transferase activity"/>
    <property type="evidence" value="ECO:0007669"/>
    <property type="project" value="UniProtKB-KW"/>
</dbReference>
<protein>
    <submittedName>
        <fullName evidence="2">Phosphoenolpyruvate-dependent sugar phosphotransferase system EIIA 2</fullName>
    </submittedName>
</protein>
<dbReference type="Proteomes" id="UP000002572">
    <property type="component" value="Chromosome"/>
</dbReference>
<organism evidence="2 3">
    <name type="scientific">Desulfurispirillum indicum (strain ATCC BAA-1389 / DSM 22839 / S5)</name>
    <dbReference type="NCBI Taxonomy" id="653733"/>
    <lineage>
        <taxon>Bacteria</taxon>
        <taxon>Pseudomonadati</taxon>
        <taxon>Chrysiogenota</taxon>
        <taxon>Chrysiogenia</taxon>
        <taxon>Chrysiogenales</taxon>
        <taxon>Chrysiogenaceae</taxon>
        <taxon>Desulfurispirillum</taxon>
    </lineage>
</organism>
<accession>E6W110</accession>
<reference evidence="2 3" key="1">
    <citation type="submission" date="2010-12" db="EMBL/GenBank/DDBJ databases">
        <title>Complete sequence of Desulfurispirillum indicum S5.</title>
        <authorList>
            <consortium name="US DOE Joint Genome Institute"/>
            <person name="Lucas S."/>
            <person name="Copeland A."/>
            <person name="Lapidus A."/>
            <person name="Cheng J.-F."/>
            <person name="Goodwin L."/>
            <person name="Pitluck S."/>
            <person name="Chertkov O."/>
            <person name="Held B."/>
            <person name="Detter J.C."/>
            <person name="Han C."/>
            <person name="Tapia R."/>
            <person name="Land M."/>
            <person name="Hauser L."/>
            <person name="Kyrpides N."/>
            <person name="Ivanova N."/>
            <person name="Mikhailova N."/>
            <person name="Haggblom M."/>
            <person name="Rauschenbach I."/>
            <person name="Bini E."/>
            <person name="Woyke T."/>
        </authorList>
    </citation>
    <scope>NUCLEOTIDE SEQUENCE [LARGE SCALE GENOMIC DNA]</scope>
    <source>
        <strain evidence="3">ATCC BAA-1389 / DSM 22839 / S5</strain>
    </source>
</reference>
<dbReference type="InterPro" id="IPR002178">
    <property type="entry name" value="PTS_EIIA_type-2_dom"/>
</dbReference>
<dbReference type="CDD" id="cd00211">
    <property type="entry name" value="PTS_IIA_fru"/>
    <property type="match status" value="1"/>
</dbReference>
<dbReference type="EMBL" id="CP002432">
    <property type="protein sequence ID" value="ADU65342.1"/>
    <property type="molecule type" value="Genomic_DNA"/>
</dbReference>
<dbReference type="AlphaFoldDB" id="E6W110"/>
<name>E6W110_DESIS</name>
<dbReference type="Gene3D" id="3.40.930.10">
    <property type="entry name" value="Mannitol-specific EII, Chain A"/>
    <property type="match status" value="1"/>
</dbReference>
<feature type="domain" description="PTS EIIA type-2" evidence="1">
    <location>
        <begin position="5"/>
        <end position="149"/>
    </location>
</feature>
<dbReference type="PANTHER" id="PTHR47738:SF1">
    <property type="entry name" value="NITROGEN REGULATORY PROTEIN"/>
    <property type="match status" value="1"/>
</dbReference>
<dbReference type="STRING" id="653733.Selin_0594"/>